<reference evidence="2 3" key="1">
    <citation type="submission" date="2024-03" db="EMBL/GenBank/DDBJ databases">
        <authorList>
            <person name="Jo J.-H."/>
        </authorList>
    </citation>
    <scope>NUCLEOTIDE SEQUENCE [LARGE SCALE GENOMIC DNA]</scope>
    <source>
        <strain evidence="2 3">PS1R-30</strain>
    </source>
</reference>
<comment type="caution">
    <text evidence="2">The sequence shown here is derived from an EMBL/GenBank/DDBJ whole genome shotgun (WGS) entry which is preliminary data.</text>
</comment>
<evidence type="ECO:0000313" key="2">
    <source>
        <dbReference type="EMBL" id="MEJ5976060.1"/>
    </source>
</evidence>
<protein>
    <submittedName>
        <fullName evidence="2">Uncharacterized protein</fullName>
    </submittedName>
</protein>
<dbReference type="Proteomes" id="UP001361239">
    <property type="component" value="Unassembled WGS sequence"/>
</dbReference>
<proteinExistence type="predicted"/>
<sequence>MADLQHTQPQTSAARRELDGLTAQFRTRAEAELAVEHLAQEYGIDPAFIYVEPVADENSAGTQASGGDHASGLPSHAERPDAPLNGAIQLTVPVHHDNLLSVTTALRETGAQLIEVF</sequence>
<evidence type="ECO:0000313" key="3">
    <source>
        <dbReference type="Proteomes" id="UP001361239"/>
    </source>
</evidence>
<feature type="region of interest" description="Disordered" evidence="1">
    <location>
        <begin position="58"/>
        <end position="85"/>
    </location>
</feature>
<organism evidence="2 3">
    <name type="scientific">Novosphingobium anseongense</name>
    <dbReference type="NCBI Taxonomy" id="3133436"/>
    <lineage>
        <taxon>Bacteria</taxon>
        <taxon>Pseudomonadati</taxon>
        <taxon>Pseudomonadota</taxon>
        <taxon>Alphaproteobacteria</taxon>
        <taxon>Sphingomonadales</taxon>
        <taxon>Sphingomonadaceae</taxon>
        <taxon>Novosphingobium</taxon>
    </lineage>
</organism>
<gene>
    <name evidence="2" type="ORF">WG901_05410</name>
</gene>
<dbReference type="RefSeq" id="WP_339585981.1">
    <property type="nucleotide sequence ID" value="NZ_JBBHJZ010000001.1"/>
</dbReference>
<name>A0ABU8RSJ8_9SPHN</name>
<dbReference type="EMBL" id="JBBHJZ010000001">
    <property type="protein sequence ID" value="MEJ5976060.1"/>
    <property type="molecule type" value="Genomic_DNA"/>
</dbReference>
<accession>A0ABU8RSJ8</accession>
<evidence type="ECO:0000256" key="1">
    <source>
        <dbReference type="SAM" id="MobiDB-lite"/>
    </source>
</evidence>
<keyword evidence="3" id="KW-1185">Reference proteome</keyword>